<proteinExistence type="predicted"/>
<dbReference type="PROSITE" id="PS00486">
    <property type="entry name" value="DNA_MISMATCH_REPAIR_2"/>
    <property type="match status" value="1"/>
</dbReference>
<evidence type="ECO:0000256" key="2">
    <source>
        <dbReference type="ARBA" id="ARBA00022840"/>
    </source>
</evidence>
<evidence type="ECO:0000259" key="6">
    <source>
        <dbReference type="PROSITE" id="PS00486"/>
    </source>
</evidence>
<feature type="region of interest" description="Disordered" evidence="4">
    <location>
        <begin position="1"/>
        <end position="28"/>
    </location>
</feature>
<keyword evidence="8" id="KW-1185">Reference proteome</keyword>
<sequence>MADGGGRWRRVAADGGGNTPDDGPNEGRRRRWVFPTLVESHGFKDVKSLDKIHGMKIVGLLPYWLHIAEGVVRNDVDMQSLFLLTGPNGGGKSSLLRSICAAALLGICGLMVPAESAQIPYFDSIMLHMKSYDSPADKKSSFQVEMSELRSIIGGTTERSLVLVDEICRGTETAKGTCIAGSIIETLDRVGCLGIVSTHLHGIFTLPLNIKNTVHKAMGTTSIDGQTMPTWKLTDGVCKESLAFETALREGIPEPIIGRAEYLYQSVYAKELLSAENFPNEEKFSTFINVNNLNGTHLYSKRFLVGADQMEVSREKVESAITMICENHIMEQKSKKIALELTEIKCHLISTKEQPPPSVVGSSSVYVMFRPDKKLYVGETDDLEGRVRAHRLKEGMHDASFLYFLVPGKSLACQLESLLINNLSSRGFQLSNIADVAAAAFMSIYANVEIVVHLLAKYKK</sequence>
<comment type="caution">
    <text evidence="7">The sequence shown here is derived from an EMBL/GenBank/DDBJ whole genome shotgun (WGS) entry which is preliminary data.</text>
</comment>
<dbReference type="CDD" id="cd03243">
    <property type="entry name" value="ABC_MutS_homologs"/>
    <property type="match status" value="1"/>
</dbReference>
<dbReference type="GO" id="GO:0005524">
    <property type="term" value="F:ATP binding"/>
    <property type="evidence" value="ECO:0007669"/>
    <property type="project" value="UniProtKB-KW"/>
</dbReference>
<dbReference type="InterPro" id="IPR053276">
    <property type="entry name" value="MtDNA_mismatch_repair_MutS"/>
</dbReference>
<keyword evidence="2" id="KW-0067">ATP-binding</keyword>
<organism evidence="7 8">
    <name type="scientific">Mucuna pruriens</name>
    <name type="common">Velvet bean</name>
    <name type="synonym">Dolichos pruriens</name>
    <dbReference type="NCBI Taxonomy" id="157652"/>
    <lineage>
        <taxon>Eukaryota</taxon>
        <taxon>Viridiplantae</taxon>
        <taxon>Streptophyta</taxon>
        <taxon>Embryophyta</taxon>
        <taxon>Tracheophyta</taxon>
        <taxon>Spermatophyta</taxon>
        <taxon>Magnoliopsida</taxon>
        <taxon>eudicotyledons</taxon>
        <taxon>Gunneridae</taxon>
        <taxon>Pentapetalae</taxon>
        <taxon>rosids</taxon>
        <taxon>fabids</taxon>
        <taxon>Fabales</taxon>
        <taxon>Fabaceae</taxon>
        <taxon>Papilionoideae</taxon>
        <taxon>50 kb inversion clade</taxon>
        <taxon>NPAAA clade</taxon>
        <taxon>indigoferoid/millettioid clade</taxon>
        <taxon>Phaseoleae</taxon>
        <taxon>Mucuna</taxon>
    </lineage>
</organism>
<keyword evidence="3" id="KW-0238">DNA-binding</keyword>
<reference evidence="7" key="1">
    <citation type="submission" date="2018-05" db="EMBL/GenBank/DDBJ databases">
        <title>Draft genome of Mucuna pruriens seed.</title>
        <authorList>
            <person name="Nnadi N.E."/>
            <person name="Vos R."/>
            <person name="Hasami M.H."/>
            <person name="Devisetty U.K."/>
            <person name="Aguiy J.C."/>
        </authorList>
    </citation>
    <scope>NUCLEOTIDE SEQUENCE [LARGE SCALE GENOMIC DNA]</scope>
    <source>
        <strain evidence="7">JCA_2017</strain>
    </source>
</reference>
<name>A0A371F9K9_MUCPR</name>
<dbReference type="SMART" id="SM00534">
    <property type="entry name" value="MUTSac"/>
    <property type="match status" value="1"/>
</dbReference>
<dbReference type="Gene3D" id="3.40.50.300">
    <property type="entry name" value="P-loop containing nucleotide triphosphate hydrolases"/>
    <property type="match status" value="1"/>
</dbReference>
<dbReference type="PANTHER" id="PTHR48448">
    <property type="entry name" value="MUTL PROTEIN ISOFORM 1"/>
    <property type="match status" value="1"/>
</dbReference>
<dbReference type="STRING" id="157652.A0A371F9K9"/>
<evidence type="ECO:0000256" key="3">
    <source>
        <dbReference type="ARBA" id="ARBA00023125"/>
    </source>
</evidence>
<keyword evidence="5" id="KW-0472">Membrane</keyword>
<dbReference type="OrthoDB" id="1396612at2759"/>
<dbReference type="InterPro" id="IPR027417">
    <property type="entry name" value="P-loop_NTPase"/>
</dbReference>
<keyword evidence="5" id="KW-0812">Transmembrane</keyword>
<evidence type="ECO:0000313" key="8">
    <source>
        <dbReference type="Proteomes" id="UP000257109"/>
    </source>
</evidence>
<evidence type="ECO:0000256" key="1">
    <source>
        <dbReference type="ARBA" id="ARBA00022741"/>
    </source>
</evidence>
<evidence type="ECO:0000313" key="7">
    <source>
        <dbReference type="EMBL" id="RDX74977.1"/>
    </source>
</evidence>
<protein>
    <submittedName>
        <fullName evidence="7">DNA mismatch repair protein MSH1, mitochondrial</fullName>
    </submittedName>
</protein>
<dbReference type="InterPro" id="IPR035901">
    <property type="entry name" value="GIY-YIG_endonuc_sf"/>
</dbReference>
<keyword evidence="5" id="KW-1133">Transmembrane helix</keyword>
<dbReference type="GO" id="GO:0006298">
    <property type="term" value="P:mismatch repair"/>
    <property type="evidence" value="ECO:0007669"/>
    <property type="project" value="InterPro"/>
</dbReference>
<gene>
    <name evidence="7" type="primary">MSH1</name>
    <name evidence="7" type="ORF">CR513_45197</name>
</gene>
<dbReference type="FunFam" id="3.40.50.300:FF:001188">
    <property type="entry name" value="DNA mismatch repair protein"/>
    <property type="match status" value="1"/>
</dbReference>
<dbReference type="EMBL" id="QJKJ01009990">
    <property type="protein sequence ID" value="RDX74977.1"/>
    <property type="molecule type" value="Genomic_DNA"/>
</dbReference>
<evidence type="ECO:0000256" key="5">
    <source>
        <dbReference type="SAM" id="Phobius"/>
    </source>
</evidence>
<dbReference type="SUPFAM" id="SSF82771">
    <property type="entry name" value="GIY-YIG endonuclease"/>
    <property type="match status" value="1"/>
</dbReference>
<dbReference type="Proteomes" id="UP000257109">
    <property type="component" value="Unassembled WGS sequence"/>
</dbReference>
<feature type="transmembrane region" description="Helical" evidence="5">
    <location>
        <begin position="436"/>
        <end position="456"/>
    </location>
</feature>
<dbReference type="InterPro" id="IPR000432">
    <property type="entry name" value="DNA_mismatch_repair_MutS_C"/>
</dbReference>
<keyword evidence="1" id="KW-0547">Nucleotide-binding</keyword>
<dbReference type="SUPFAM" id="SSF52540">
    <property type="entry name" value="P-loop containing nucleoside triphosphate hydrolases"/>
    <property type="match status" value="1"/>
</dbReference>
<accession>A0A371F9K9</accession>
<feature type="non-terminal residue" evidence="7">
    <location>
        <position position="1"/>
    </location>
</feature>
<evidence type="ECO:0000256" key="4">
    <source>
        <dbReference type="SAM" id="MobiDB-lite"/>
    </source>
</evidence>
<dbReference type="AlphaFoldDB" id="A0A371F9K9"/>
<dbReference type="GO" id="GO:0030983">
    <property type="term" value="F:mismatched DNA binding"/>
    <property type="evidence" value="ECO:0007669"/>
    <property type="project" value="InterPro"/>
</dbReference>
<dbReference type="Pfam" id="PF00488">
    <property type="entry name" value="MutS_V"/>
    <property type="match status" value="1"/>
</dbReference>
<feature type="non-terminal residue" evidence="7">
    <location>
        <position position="460"/>
    </location>
</feature>
<feature type="domain" description="DNA mismatch repair proteins mutS family" evidence="6">
    <location>
        <begin position="160"/>
        <end position="176"/>
    </location>
</feature>
<dbReference type="PANTHER" id="PTHR48448:SF1">
    <property type="entry name" value="MUTL PROTEIN ISOFORM 1"/>
    <property type="match status" value="1"/>
</dbReference>